<evidence type="ECO:0000313" key="1">
    <source>
        <dbReference type="EMBL" id="TGY96778.1"/>
    </source>
</evidence>
<name>A0AC61RYD8_9FIRM</name>
<accession>A0AC61RYD8</accession>
<reference evidence="1" key="1">
    <citation type="submission" date="2019-04" db="EMBL/GenBank/DDBJ databases">
        <title>Microbes associate with the intestines of laboratory mice.</title>
        <authorList>
            <person name="Navarre W."/>
            <person name="Wong E."/>
            <person name="Huang K."/>
            <person name="Tropini C."/>
            <person name="Ng K."/>
            <person name="Yu B."/>
        </authorList>
    </citation>
    <scope>NUCLEOTIDE SEQUENCE</scope>
    <source>
        <strain evidence="1">NM01_1-7b</strain>
    </source>
</reference>
<comment type="caution">
    <text evidence="1">The sequence shown here is derived from an EMBL/GenBank/DDBJ whole genome shotgun (WGS) entry which is preliminary data.</text>
</comment>
<proteinExistence type="predicted"/>
<keyword evidence="2" id="KW-1185">Reference proteome</keyword>
<sequence length="301" mass="33467">MKNSNFNRSTVYKVVSVAAIAIFAFLFAFPLYWIITGSFKTPAAINSTTPQWWPTEWVMDNYQKLFSRQVAPLWELHIPFTKISFAGPEMPAALRWLVNTVFMAVASMILTCITAAMAGYALAKKRFIGRTVMFSLIVCAMALPKQVILIPLLREMSSLELYNTIWAVIFPIVGWPFGVFLMKQFAEGIPGEMMEAARIDGAGEWKTFYTIALPLIKPGIGALAIFTFINSWNDYFMQLIMLSSTDTLTISLGIAKLQAENATDFGLIMAGASLAAIPIIIIFLIFQKYFTKGITMGAVKG</sequence>
<dbReference type="Proteomes" id="UP000304953">
    <property type="component" value="Unassembled WGS sequence"/>
</dbReference>
<dbReference type="EMBL" id="SRYA01000013">
    <property type="protein sequence ID" value="TGY96778.1"/>
    <property type="molecule type" value="Genomic_DNA"/>
</dbReference>
<organism evidence="1 2">
    <name type="scientific">Petralouisia muris</name>
    <dbReference type="NCBI Taxonomy" id="3032872"/>
    <lineage>
        <taxon>Bacteria</taxon>
        <taxon>Bacillati</taxon>
        <taxon>Bacillota</taxon>
        <taxon>Clostridia</taxon>
        <taxon>Lachnospirales</taxon>
        <taxon>Lachnospiraceae</taxon>
        <taxon>Petralouisia</taxon>
    </lineage>
</organism>
<evidence type="ECO:0000313" key="2">
    <source>
        <dbReference type="Proteomes" id="UP000304953"/>
    </source>
</evidence>
<gene>
    <name evidence="1" type="ORF">E5329_08440</name>
</gene>
<protein>
    <submittedName>
        <fullName evidence="1">Carbohydrate ABC transporter permease</fullName>
    </submittedName>
</protein>